<feature type="binding site" evidence="11">
    <location>
        <position position="85"/>
    </location>
    <ligand>
        <name>S-adenosyl-L-methionine</name>
        <dbReference type="ChEBI" id="CHEBI:59789"/>
    </ligand>
</feature>
<dbReference type="GO" id="GO:0003723">
    <property type="term" value="F:RNA binding"/>
    <property type="evidence" value="ECO:0007669"/>
    <property type="project" value="UniProtKB-KW"/>
</dbReference>
<reference evidence="14 15" key="1">
    <citation type="submission" date="2024-04" db="EMBL/GenBank/DDBJ databases">
        <authorList>
            <person name="Rising A."/>
            <person name="Reimegard J."/>
            <person name="Sonavane S."/>
            <person name="Akerstrom W."/>
            <person name="Nylinder S."/>
            <person name="Hedman E."/>
            <person name="Kallberg Y."/>
        </authorList>
    </citation>
    <scope>NUCLEOTIDE SEQUENCE [LARGE SCALE GENOMIC DNA]</scope>
</reference>
<evidence type="ECO:0000256" key="12">
    <source>
        <dbReference type="SAM" id="Coils"/>
    </source>
</evidence>
<dbReference type="InterPro" id="IPR004971">
    <property type="entry name" value="mRNA_G-N7_MeTrfase_dom"/>
</dbReference>
<evidence type="ECO:0000256" key="8">
    <source>
        <dbReference type="ARBA" id="ARBA00023042"/>
    </source>
</evidence>
<evidence type="ECO:0000256" key="2">
    <source>
        <dbReference type="ARBA" id="ARBA00011926"/>
    </source>
</evidence>
<feature type="binding site" evidence="11">
    <location>
        <position position="123"/>
    </location>
    <ligand>
        <name>S-adenosyl-L-methionine</name>
        <dbReference type="ChEBI" id="CHEBI:59789"/>
    </ligand>
</feature>
<gene>
    <name evidence="14" type="ORF">LARSCL_LOCUS735</name>
</gene>
<keyword evidence="5" id="KW-0808">Transferase</keyword>
<dbReference type="PIRSF" id="PIRSF028762">
    <property type="entry name" value="ABD1"/>
    <property type="match status" value="1"/>
</dbReference>
<keyword evidence="8" id="KW-0506">mRNA capping</keyword>
<dbReference type="GO" id="GO:0004482">
    <property type="term" value="F:mRNA 5'-cap (guanine-N7-)-methyltransferase activity"/>
    <property type="evidence" value="ECO:0007669"/>
    <property type="project" value="UniProtKB-EC"/>
</dbReference>
<evidence type="ECO:0000256" key="9">
    <source>
        <dbReference type="ARBA" id="ARBA00023242"/>
    </source>
</evidence>
<evidence type="ECO:0000259" key="13">
    <source>
        <dbReference type="PROSITE" id="PS51562"/>
    </source>
</evidence>
<comment type="subcellular location">
    <subcellularLocation>
        <location evidence="1">Nucleus</location>
    </subcellularLocation>
</comment>
<name>A0AAV1YSX0_9ARAC</name>
<feature type="domain" description="MRNA cap 0 methyltransferase" evidence="13">
    <location>
        <begin position="27"/>
        <end position="287"/>
    </location>
</feature>
<dbReference type="Proteomes" id="UP001497382">
    <property type="component" value="Unassembled WGS sequence"/>
</dbReference>
<dbReference type="PANTHER" id="PTHR12189">
    <property type="entry name" value="MRNA GUANINE-7- METHYLTRANSFERASE"/>
    <property type="match status" value="1"/>
</dbReference>
<dbReference type="CDD" id="cd02440">
    <property type="entry name" value="AdoMet_MTases"/>
    <property type="match status" value="1"/>
</dbReference>
<keyword evidence="15" id="KW-1185">Reference proteome</keyword>
<dbReference type="InterPro" id="IPR016899">
    <property type="entry name" value="mRNA_G-N7_MeTrfase_euk"/>
</dbReference>
<comment type="caution">
    <text evidence="14">The sequence shown here is derived from an EMBL/GenBank/DDBJ whole genome shotgun (WGS) entry which is preliminary data.</text>
</comment>
<feature type="binding site" evidence="11">
    <location>
        <position position="40"/>
    </location>
    <ligand>
        <name>S-adenosyl-L-methionine</name>
        <dbReference type="ChEBI" id="CHEBI:59789"/>
    </ligand>
</feature>
<organism evidence="14 15">
    <name type="scientific">Larinioides sclopetarius</name>
    <dbReference type="NCBI Taxonomy" id="280406"/>
    <lineage>
        <taxon>Eukaryota</taxon>
        <taxon>Metazoa</taxon>
        <taxon>Ecdysozoa</taxon>
        <taxon>Arthropoda</taxon>
        <taxon>Chelicerata</taxon>
        <taxon>Arachnida</taxon>
        <taxon>Araneae</taxon>
        <taxon>Araneomorphae</taxon>
        <taxon>Entelegynae</taxon>
        <taxon>Araneoidea</taxon>
        <taxon>Araneidae</taxon>
        <taxon>Larinioides</taxon>
    </lineage>
</organism>
<evidence type="ECO:0000313" key="15">
    <source>
        <dbReference type="Proteomes" id="UP001497382"/>
    </source>
</evidence>
<comment type="catalytic activity">
    <reaction evidence="10">
        <text>a 5'-end (5'-triphosphoguanosine)-ribonucleoside in mRNA + S-adenosyl-L-methionine = a 5'-end (N(7)-methyl 5'-triphosphoguanosine)-ribonucleoside in mRNA + S-adenosyl-L-homocysteine</text>
        <dbReference type="Rhea" id="RHEA:67008"/>
        <dbReference type="Rhea" id="RHEA-COMP:17166"/>
        <dbReference type="Rhea" id="RHEA-COMP:17167"/>
        <dbReference type="ChEBI" id="CHEBI:57856"/>
        <dbReference type="ChEBI" id="CHEBI:59789"/>
        <dbReference type="ChEBI" id="CHEBI:156461"/>
        <dbReference type="ChEBI" id="CHEBI:167617"/>
        <dbReference type="EC" id="2.1.1.56"/>
    </reaction>
</comment>
<feature type="binding site" evidence="11">
    <location>
        <position position="151"/>
    </location>
    <ligand>
        <name>S-adenosyl-L-methionine</name>
        <dbReference type="ChEBI" id="CHEBI:59789"/>
    </ligand>
</feature>
<keyword evidence="9" id="KW-0539">Nucleus</keyword>
<evidence type="ECO:0000313" key="14">
    <source>
        <dbReference type="EMBL" id="CAL1262018.1"/>
    </source>
</evidence>
<dbReference type="EC" id="2.1.1.56" evidence="2"/>
<keyword evidence="7" id="KW-0694">RNA-binding</keyword>
<dbReference type="Pfam" id="PF03291">
    <property type="entry name" value="mRNA_G-N7_MeTrfase"/>
    <property type="match status" value="2"/>
</dbReference>
<sequence>MTDSLAPIVAQHYNKIEEKGLEERKQSRILYMRNFNNWIKSMLIKEFTEKIRDEEKKYVLDIGSGKGGDLLKWKKGNINYLVCADIAETSVEQCQQRYVEMKERHKRQRERGQCFDAEFITADCTKERLKDMYKEPDIKFNIVSCQFAFHYCFESIVQARRMLQNISECLKPGGYFIGTVPDAYDIILAEEVDLELLYCKRFEDYYEEKRKVQEGQFLLTKMQALETYPPMHDNQKLMGCDDDYFAAQQKIKALLAEKEQEPIYVGTLSQAEWEVFCMYCVFAFVKKEKEEK</sequence>
<feature type="coiled-coil region" evidence="12">
    <location>
        <begin position="84"/>
        <end position="111"/>
    </location>
</feature>
<evidence type="ECO:0000256" key="7">
    <source>
        <dbReference type="ARBA" id="ARBA00022884"/>
    </source>
</evidence>
<dbReference type="PANTHER" id="PTHR12189:SF2">
    <property type="entry name" value="MRNA CAP GUANINE-N7 METHYLTRANSFERASE"/>
    <property type="match status" value="1"/>
</dbReference>
<dbReference type="InterPro" id="IPR039753">
    <property type="entry name" value="RG7MT1"/>
</dbReference>
<dbReference type="GO" id="GO:0005634">
    <property type="term" value="C:nucleus"/>
    <property type="evidence" value="ECO:0007669"/>
    <property type="project" value="UniProtKB-SubCell"/>
</dbReference>
<keyword evidence="3" id="KW-0489">Methyltransferase</keyword>
<keyword evidence="4" id="KW-0507">mRNA processing</keyword>
<keyword evidence="6" id="KW-0949">S-adenosyl-L-methionine</keyword>
<dbReference type="EMBL" id="CAXIEN010000004">
    <property type="protein sequence ID" value="CAL1262018.1"/>
    <property type="molecule type" value="Genomic_DNA"/>
</dbReference>
<evidence type="ECO:0000256" key="3">
    <source>
        <dbReference type="ARBA" id="ARBA00022603"/>
    </source>
</evidence>
<evidence type="ECO:0000256" key="11">
    <source>
        <dbReference type="PIRSR" id="PIRSR028762-1"/>
    </source>
</evidence>
<evidence type="ECO:0000256" key="5">
    <source>
        <dbReference type="ARBA" id="ARBA00022679"/>
    </source>
</evidence>
<accession>A0AAV1YSX0</accession>
<dbReference type="InterPro" id="IPR029063">
    <property type="entry name" value="SAM-dependent_MTases_sf"/>
</dbReference>
<keyword evidence="12" id="KW-0175">Coiled coil</keyword>
<dbReference type="SUPFAM" id="SSF53335">
    <property type="entry name" value="S-adenosyl-L-methionine-dependent methyltransferases"/>
    <property type="match status" value="1"/>
</dbReference>
<evidence type="ECO:0000256" key="10">
    <source>
        <dbReference type="ARBA" id="ARBA00044712"/>
    </source>
</evidence>
<dbReference type="AlphaFoldDB" id="A0AAV1YSX0"/>
<dbReference type="PROSITE" id="PS51562">
    <property type="entry name" value="RNA_CAP0_MT"/>
    <property type="match status" value="1"/>
</dbReference>
<protein>
    <recommendedName>
        <fullName evidence="2">mRNA (guanine-N(7))-methyltransferase</fullName>
        <ecNumber evidence="2">2.1.1.56</ecNumber>
    </recommendedName>
</protein>
<proteinExistence type="predicted"/>
<feature type="binding site" evidence="11">
    <location>
        <position position="63"/>
    </location>
    <ligand>
        <name>S-adenosyl-L-methionine</name>
        <dbReference type="ChEBI" id="CHEBI:59789"/>
    </ligand>
</feature>
<dbReference type="Gene3D" id="3.40.50.150">
    <property type="entry name" value="Vaccinia Virus protein VP39"/>
    <property type="match status" value="2"/>
</dbReference>
<feature type="binding site" evidence="11">
    <location>
        <position position="146"/>
    </location>
    <ligand>
        <name>S-adenosyl-L-methionine</name>
        <dbReference type="ChEBI" id="CHEBI:59789"/>
    </ligand>
</feature>
<evidence type="ECO:0000256" key="6">
    <source>
        <dbReference type="ARBA" id="ARBA00022691"/>
    </source>
</evidence>
<evidence type="ECO:0000256" key="1">
    <source>
        <dbReference type="ARBA" id="ARBA00004123"/>
    </source>
</evidence>
<evidence type="ECO:0000256" key="4">
    <source>
        <dbReference type="ARBA" id="ARBA00022664"/>
    </source>
</evidence>